<evidence type="ECO:0000256" key="1">
    <source>
        <dbReference type="SAM" id="MobiDB-lite"/>
    </source>
</evidence>
<evidence type="ECO:0000313" key="2">
    <source>
        <dbReference type="EMBL" id="EGP85114.1"/>
    </source>
</evidence>
<name>F9XIQ9_ZYMTI</name>
<accession>F9XIQ9</accession>
<dbReference type="InParanoid" id="F9XIQ9"/>
<dbReference type="AlphaFoldDB" id="F9XIQ9"/>
<organism evidence="2 3">
    <name type="scientific">Zymoseptoria tritici (strain CBS 115943 / IPO323)</name>
    <name type="common">Speckled leaf blotch fungus</name>
    <name type="synonym">Septoria tritici</name>
    <dbReference type="NCBI Taxonomy" id="336722"/>
    <lineage>
        <taxon>Eukaryota</taxon>
        <taxon>Fungi</taxon>
        <taxon>Dikarya</taxon>
        <taxon>Ascomycota</taxon>
        <taxon>Pezizomycotina</taxon>
        <taxon>Dothideomycetes</taxon>
        <taxon>Dothideomycetidae</taxon>
        <taxon>Mycosphaerellales</taxon>
        <taxon>Mycosphaerellaceae</taxon>
        <taxon>Zymoseptoria</taxon>
    </lineage>
</organism>
<dbReference type="EMBL" id="CM001203">
    <property type="protein sequence ID" value="EGP85114.1"/>
    <property type="molecule type" value="Genomic_DNA"/>
</dbReference>
<sequence>MRFSQQRSTARKTAQPDICSEDHTPQPPLQLPASAFLEPQSHQTHRSNHPNNPPAIVTTTGTHIVCFHASFPICR</sequence>
<keyword evidence="3" id="KW-1185">Reference proteome</keyword>
<feature type="compositionally biased region" description="Polar residues" evidence="1">
    <location>
        <begin position="1"/>
        <end position="12"/>
    </location>
</feature>
<protein>
    <submittedName>
        <fullName evidence="2">Uncharacterized protein</fullName>
    </submittedName>
</protein>
<gene>
    <name evidence="2" type="ORF">MYCGRDRAFT_105578</name>
</gene>
<dbReference type="KEGG" id="ztr:MYCGRDRAFT_105578"/>
<proteinExistence type="predicted"/>
<dbReference type="HOGENOM" id="CLU_2672998_0_0_1"/>
<feature type="region of interest" description="Disordered" evidence="1">
    <location>
        <begin position="1"/>
        <end position="58"/>
    </location>
</feature>
<reference evidence="2 3" key="1">
    <citation type="journal article" date="2011" name="PLoS Genet.">
        <title>Finished genome of the fungal wheat pathogen Mycosphaerella graminicola reveals dispensome structure, chromosome plasticity, and stealth pathogenesis.</title>
        <authorList>
            <person name="Goodwin S.B."/>
            <person name="Ben M'barek S."/>
            <person name="Dhillon B."/>
            <person name="Wittenberg A.H.J."/>
            <person name="Crane C.F."/>
            <person name="Hane J.K."/>
            <person name="Foster A.J."/>
            <person name="Van der Lee T.A.J."/>
            <person name="Grimwood J."/>
            <person name="Aerts A."/>
            <person name="Antoniw J."/>
            <person name="Bailey A."/>
            <person name="Bluhm B."/>
            <person name="Bowler J."/>
            <person name="Bristow J."/>
            <person name="van der Burgt A."/>
            <person name="Canto-Canche B."/>
            <person name="Churchill A.C.L."/>
            <person name="Conde-Ferraez L."/>
            <person name="Cools H.J."/>
            <person name="Coutinho P.M."/>
            <person name="Csukai M."/>
            <person name="Dehal P."/>
            <person name="De Wit P."/>
            <person name="Donzelli B."/>
            <person name="van de Geest H.C."/>
            <person name="van Ham R.C.H.J."/>
            <person name="Hammond-Kosack K.E."/>
            <person name="Henrissat B."/>
            <person name="Kilian A."/>
            <person name="Kobayashi A.K."/>
            <person name="Koopmann E."/>
            <person name="Kourmpetis Y."/>
            <person name="Kuzniar A."/>
            <person name="Lindquist E."/>
            <person name="Lombard V."/>
            <person name="Maliepaard C."/>
            <person name="Martins N."/>
            <person name="Mehrabi R."/>
            <person name="Nap J.P.H."/>
            <person name="Ponomarenko A."/>
            <person name="Rudd J.J."/>
            <person name="Salamov A."/>
            <person name="Schmutz J."/>
            <person name="Schouten H.J."/>
            <person name="Shapiro H."/>
            <person name="Stergiopoulos I."/>
            <person name="Torriani S.F.F."/>
            <person name="Tu H."/>
            <person name="de Vries R.P."/>
            <person name="Waalwijk C."/>
            <person name="Ware S.B."/>
            <person name="Wiebenga A."/>
            <person name="Zwiers L.-H."/>
            <person name="Oliver R.P."/>
            <person name="Grigoriev I.V."/>
            <person name="Kema G.H.J."/>
        </authorList>
    </citation>
    <scope>NUCLEOTIDE SEQUENCE [LARGE SCALE GENOMIC DNA]</scope>
    <source>
        <strain evidence="3">CBS 115943 / IPO323</strain>
    </source>
</reference>
<dbReference type="RefSeq" id="XP_003850138.1">
    <property type="nucleotide sequence ID" value="XM_003850090.1"/>
</dbReference>
<dbReference type="GeneID" id="13394414"/>
<dbReference type="Proteomes" id="UP000008062">
    <property type="component" value="Chromosome 8"/>
</dbReference>
<evidence type="ECO:0000313" key="3">
    <source>
        <dbReference type="Proteomes" id="UP000008062"/>
    </source>
</evidence>